<dbReference type="OrthoDB" id="10252740at2759"/>
<dbReference type="PANTHER" id="PTHR22891">
    <property type="entry name" value="EUKARYOTIC TRANSLATION INITIATION FACTOR 2C"/>
    <property type="match status" value="1"/>
</dbReference>
<evidence type="ECO:0000256" key="1">
    <source>
        <dbReference type="SAM" id="MobiDB-lite"/>
    </source>
</evidence>
<dbReference type="InterPro" id="IPR036397">
    <property type="entry name" value="RNaseH_sf"/>
</dbReference>
<dbReference type="SUPFAM" id="SSF53098">
    <property type="entry name" value="Ribonuclease H-like"/>
    <property type="match status" value="1"/>
</dbReference>
<feature type="compositionally biased region" description="Basic and acidic residues" evidence="1">
    <location>
        <begin position="81"/>
        <end position="93"/>
    </location>
</feature>
<dbReference type="Gene3D" id="3.40.50.2300">
    <property type="match status" value="1"/>
</dbReference>
<dbReference type="Pfam" id="PF16486">
    <property type="entry name" value="ArgoN"/>
    <property type="match status" value="1"/>
</dbReference>
<dbReference type="GO" id="GO:0003676">
    <property type="term" value="F:nucleic acid binding"/>
    <property type="evidence" value="ECO:0007669"/>
    <property type="project" value="InterPro"/>
</dbReference>
<dbReference type="InterPro" id="IPR003165">
    <property type="entry name" value="Piwi"/>
</dbReference>
<dbReference type="InterPro" id="IPR036085">
    <property type="entry name" value="PAZ_dom_sf"/>
</dbReference>
<protein>
    <recommendedName>
        <fullName evidence="2">Piwi domain-containing protein</fullName>
    </recommendedName>
</protein>
<dbReference type="InterPro" id="IPR012337">
    <property type="entry name" value="RNaseH-like_sf"/>
</dbReference>
<dbReference type="SMART" id="SM00950">
    <property type="entry name" value="Piwi"/>
    <property type="match status" value="1"/>
</dbReference>
<dbReference type="HOGENOM" id="CLU_004544_4_1_1"/>
<dbReference type="STRING" id="1016849.A0A0D1ZCT0"/>
<dbReference type="Gene3D" id="2.170.260.10">
    <property type="entry name" value="paz domain"/>
    <property type="match status" value="1"/>
</dbReference>
<evidence type="ECO:0000259" key="2">
    <source>
        <dbReference type="PROSITE" id="PS50822"/>
    </source>
</evidence>
<feature type="region of interest" description="Disordered" evidence="1">
    <location>
        <begin position="1"/>
        <end position="44"/>
    </location>
</feature>
<dbReference type="EMBL" id="KN846951">
    <property type="protein sequence ID" value="KIV84573.1"/>
    <property type="molecule type" value="Genomic_DNA"/>
</dbReference>
<evidence type="ECO:0000313" key="3">
    <source>
        <dbReference type="EMBL" id="KIV84573.1"/>
    </source>
</evidence>
<dbReference type="Gene3D" id="3.30.420.10">
    <property type="entry name" value="Ribonuclease H-like superfamily/Ribonuclease H"/>
    <property type="match status" value="1"/>
</dbReference>
<feature type="region of interest" description="Disordered" evidence="1">
    <location>
        <begin position="81"/>
        <end position="120"/>
    </location>
</feature>
<dbReference type="Proteomes" id="UP000053599">
    <property type="component" value="Unassembled WGS sequence"/>
</dbReference>
<proteinExistence type="predicted"/>
<dbReference type="AlphaFoldDB" id="A0A0D1ZCT0"/>
<dbReference type="InterPro" id="IPR032474">
    <property type="entry name" value="Argonaute_N"/>
</dbReference>
<dbReference type="Pfam" id="PF02171">
    <property type="entry name" value="Piwi"/>
    <property type="match status" value="1"/>
</dbReference>
<reference evidence="3 4" key="1">
    <citation type="submission" date="2015-01" db="EMBL/GenBank/DDBJ databases">
        <title>The Genome Sequence of Exophiala sideris CBS121828.</title>
        <authorList>
            <consortium name="The Broad Institute Genomics Platform"/>
            <person name="Cuomo C."/>
            <person name="de Hoog S."/>
            <person name="Gorbushina A."/>
            <person name="Stielow B."/>
            <person name="Teixiera M."/>
            <person name="Abouelleil A."/>
            <person name="Chapman S.B."/>
            <person name="Priest M."/>
            <person name="Young S.K."/>
            <person name="Wortman J."/>
            <person name="Nusbaum C."/>
            <person name="Birren B."/>
        </authorList>
    </citation>
    <scope>NUCLEOTIDE SEQUENCE [LARGE SCALE GENOMIC DNA]</scope>
    <source>
        <strain evidence="3 4">CBS 121828</strain>
    </source>
</reference>
<feature type="domain" description="Piwi" evidence="2">
    <location>
        <begin position="644"/>
        <end position="979"/>
    </location>
</feature>
<dbReference type="PROSITE" id="PS50822">
    <property type="entry name" value="PIWI"/>
    <property type="match status" value="1"/>
</dbReference>
<organism evidence="3 4">
    <name type="scientific">Exophiala sideris</name>
    <dbReference type="NCBI Taxonomy" id="1016849"/>
    <lineage>
        <taxon>Eukaryota</taxon>
        <taxon>Fungi</taxon>
        <taxon>Dikarya</taxon>
        <taxon>Ascomycota</taxon>
        <taxon>Pezizomycotina</taxon>
        <taxon>Eurotiomycetes</taxon>
        <taxon>Chaetothyriomycetidae</taxon>
        <taxon>Chaetothyriales</taxon>
        <taxon>Herpotrichiellaceae</taxon>
        <taxon>Exophiala</taxon>
    </lineage>
</organism>
<evidence type="ECO:0000313" key="4">
    <source>
        <dbReference type="Proteomes" id="UP000053599"/>
    </source>
</evidence>
<gene>
    <name evidence="3" type="ORF">PV11_00346</name>
</gene>
<accession>A0A0D1ZCT0</accession>
<sequence length="1015" mass="113093">MASHDRGTGPARVVEYRGGKFFPRDGSSSDSPGQQTPSATLEASTKKLSLSSVHNLRANHFEIRIGNYKKLYRYDLTFKEQSDTTKPKPDSGKTKVTSAAKNNNDDPDSQGPPSDNIHRNKKKRIIALLIGELKTDKELAKIPMATDYAQHIITAMPIQEDRVRDVAIDYYHEYRPGPPVPPEVITVTIKLEKEFSLTDLDAHLSGNPIPNSPTFFAYDDKIETVTAMNIIFSYRPYQRCFPRFSSQNPPQPIERSLTTVAGRIFYGVSNTNGPTATGDFIKQGLFDSIPGFTRSVRTVFSSQTNINLNINTKTSLFYRAGNVQQLINLWKAKQVGAQWQQHKQEALLKLLKGVVVRTEHFRGNRQYDNFLATITDIPSVNGHQEPTVSRVDFRMPREQYNGRVSAYFDARHHTQYQANPAVFVVTLGGSTTFPADLLTIIPGQVLRNIKELPKGGVRDPKVNKTEILTRGRPLFHGPAAQGGAPEFDFGLGAEMLSVPVCLLETPKVRYRPRNHGSATRPLGSTAEKGVVEVEKAKYGSWDLRNMSFFKAARPFNWTIIEFTLPGQDQPQCSMTEFNGFKNRLQAEMRRLGMSPQFAQLKVHKRQLPSANMPKHHDVEGPQGLKSQYGIVQSSLQSVPITVNLVVVLLPLKDMELYSAVKRIGDQNLGLPTVCHVLETTDDGLRPNPSPGFPANLSMKINLKADATSVNQALVHKPGILEAGTMILGIDVTHAGAMALSETPSIAAVVGSVDAEFAQWPASLQENQLLTVKGKKKANEEVEGLKMMVVERLKRYRTVNGKLPLRLVVYRDGLSEGQFEMCRTRELPRIEAAVDEVFGQEGEQSGKRIPIVLICAVKRHHTRLFAETAKEQKTDGIIGRGPENKGRYNFNPMPGTMVKDVITYGEGQDFFLISQKALIGTAHPTHYVILHNTTDFSRDEIAQATHDLCFLFGRSSGTVSVCPAAYYADLAADRARCYVRKFYVPAANGTWDPANNRNHELSLTIHPNLREKMFYI</sequence>
<dbReference type="SUPFAM" id="SSF101690">
    <property type="entry name" value="PAZ domain"/>
    <property type="match status" value="1"/>
</dbReference>
<name>A0A0D1ZCT0_9EURO</name>
<feature type="compositionally biased region" description="Polar residues" evidence="1">
    <location>
        <begin position="26"/>
        <end position="44"/>
    </location>
</feature>